<organism evidence="4 5">
    <name type="scientific">Siminovitchia sediminis</name>
    <dbReference type="NCBI Taxonomy" id="1274353"/>
    <lineage>
        <taxon>Bacteria</taxon>
        <taxon>Bacillati</taxon>
        <taxon>Bacillota</taxon>
        <taxon>Bacilli</taxon>
        <taxon>Bacillales</taxon>
        <taxon>Bacillaceae</taxon>
        <taxon>Siminovitchia</taxon>
    </lineage>
</organism>
<protein>
    <submittedName>
        <fullName evidence="4">Dynamin family protein</fullName>
    </submittedName>
</protein>
<feature type="domain" description="Dynamin N-terminal" evidence="3">
    <location>
        <begin position="95"/>
        <end position="281"/>
    </location>
</feature>
<dbReference type="RefSeq" id="WP_380774707.1">
    <property type="nucleotide sequence ID" value="NZ_JBHUEO010000047.1"/>
</dbReference>
<keyword evidence="2" id="KW-0472">Membrane</keyword>
<dbReference type="InterPro" id="IPR051943">
    <property type="entry name" value="TRAFAC_Dynamin-like_GTPase"/>
</dbReference>
<dbReference type="Proteomes" id="UP001597301">
    <property type="component" value="Unassembled WGS sequence"/>
</dbReference>
<dbReference type="PANTHER" id="PTHR43681:SF1">
    <property type="entry name" value="SARCALUMENIN"/>
    <property type="match status" value="1"/>
</dbReference>
<accession>A0ABW4KJJ8</accession>
<comment type="caution">
    <text evidence="4">The sequence shown here is derived from an EMBL/GenBank/DDBJ whole genome shotgun (WGS) entry which is preliminary data.</text>
</comment>
<keyword evidence="2" id="KW-0812">Transmembrane</keyword>
<evidence type="ECO:0000313" key="4">
    <source>
        <dbReference type="EMBL" id="MFD1707869.1"/>
    </source>
</evidence>
<reference evidence="5" key="1">
    <citation type="journal article" date="2019" name="Int. J. Syst. Evol. Microbiol.">
        <title>The Global Catalogue of Microorganisms (GCM) 10K type strain sequencing project: providing services to taxonomists for standard genome sequencing and annotation.</title>
        <authorList>
            <consortium name="The Broad Institute Genomics Platform"/>
            <consortium name="The Broad Institute Genome Sequencing Center for Infectious Disease"/>
            <person name="Wu L."/>
            <person name="Ma J."/>
        </authorList>
    </citation>
    <scope>NUCLEOTIDE SEQUENCE [LARGE SCALE GENOMIC DNA]</scope>
    <source>
        <strain evidence="5">CGMCC 1.12295</strain>
    </source>
</reference>
<feature type="coiled-coil region" evidence="1">
    <location>
        <begin position="154"/>
        <end position="181"/>
    </location>
</feature>
<dbReference type="Gene3D" id="3.40.50.300">
    <property type="entry name" value="P-loop containing nucleotide triphosphate hydrolases"/>
    <property type="match status" value="1"/>
</dbReference>
<evidence type="ECO:0000256" key="2">
    <source>
        <dbReference type="SAM" id="Phobius"/>
    </source>
</evidence>
<name>A0ABW4KJJ8_9BACI</name>
<dbReference type="InterPro" id="IPR027417">
    <property type="entry name" value="P-loop_NTPase"/>
</dbReference>
<evidence type="ECO:0000259" key="3">
    <source>
        <dbReference type="Pfam" id="PF00350"/>
    </source>
</evidence>
<dbReference type="InterPro" id="IPR045063">
    <property type="entry name" value="Dynamin_N"/>
</dbReference>
<proteinExistence type="predicted"/>
<evidence type="ECO:0000313" key="5">
    <source>
        <dbReference type="Proteomes" id="UP001597301"/>
    </source>
</evidence>
<evidence type="ECO:0000256" key="1">
    <source>
        <dbReference type="SAM" id="Coils"/>
    </source>
</evidence>
<sequence>MISNQVKEPSSAPSGMDLYQSIFRKIKDIREDEQEEVTKRQLKFYRSQVDLFRQSLMNSHNGQNNKTGRLLYLLEDYNTKVESLVQGLDESFMLFVVGSGKYGKSTLINALLETKAAEVGILPKTWKIDVFRNDQPVHQVIIKYRDSREEKVSAKRAQEIIKGEEKKRKESEAHIRNEIKEYKKKNPTLKAMNEFKLKLEREELYHSDITEIHWGVSGAPILEYFHVVDTPGLKQNIMGDIRHNVQDFYHKADGVLWMLDATSISASNAKKLIKELEESIENIGGKHHQNIIAVLNRIDLVYKNQGEEGVKKVLADAQSIYKGYFRAIVPLSAKMAYDGAAAGNKEFIEKSGLNELYAEIQNAFFKNAKRIQCDKKLESGRAYNKEVLLYTQQYLLDLAADLEKMNDGFEKVDEQLDVESNKFFDYAKAQLDSYENRVKENIALSMDSFMNIKGSEQQKSYLEDHIFELPRLTHMFEQLQKEQKDIFEGIEDYYVKKIYFTEYPSLMQQHSLELRKDMDVQVNIRRDLSGEDFLTYGSGIAAGAVGALILGPVGLLVGGIVGWFAKKSIKDELRRKLIKEVDTIISGQTEKMMENIESHADHVYERIQSSANQSFTQVYSFGALMDHLDDFKEVEDMLDHGERLKETLSNPTPNFYTPLKEILMNK</sequence>
<keyword evidence="2" id="KW-1133">Transmembrane helix</keyword>
<keyword evidence="1" id="KW-0175">Coiled coil</keyword>
<feature type="transmembrane region" description="Helical" evidence="2">
    <location>
        <begin position="533"/>
        <end position="565"/>
    </location>
</feature>
<dbReference type="EMBL" id="JBHUEO010000047">
    <property type="protein sequence ID" value="MFD1707869.1"/>
    <property type="molecule type" value="Genomic_DNA"/>
</dbReference>
<feature type="coiled-coil region" evidence="1">
    <location>
        <begin position="259"/>
        <end position="286"/>
    </location>
</feature>
<keyword evidence="5" id="KW-1185">Reference proteome</keyword>
<dbReference type="PANTHER" id="PTHR43681">
    <property type="entry name" value="TRANSMEMBRANE GTPASE FZO"/>
    <property type="match status" value="1"/>
</dbReference>
<dbReference type="SUPFAM" id="SSF52540">
    <property type="entry name" value="P-loop containing nucleoside triphosphate hydrolases"/>
    <property type="match status" value="1"/>
</dbReference>
<dbReference type="Pfam" id="PF00350">
    <property type="entry name" value="Dynamin_N"/>
    <property type="match status" value="1"/>
</dbReference>
<gene>
    <name evidence="4" type="ORF">ACFSCZ_14175</name>
</gene>